<evidence type="ECO:0000313" key="4">
    <source>
        <dbReference type="Proteomes" id="UP000255177"/>
    </source>
</evidence>
<sequence>MVSPILRQIQKLLKAAPLLSFFLFNINANAEIRIGKDQTTNNYFIYGDIYRGRIGLTSSKNSIPNSRNMNWPAKSGIYLFVTYKSLYGDPFNPTLLRDKNLDPSSENERDILARILDQHGTLLRYYIRDIDDTALDSVSVLVCDYKVNKPTWRCDGAEEGDGQIVAPPPVEPPLACSISNAIDLRHGSVSMEALDGNRAITTAYVSCNRRATVNVAVAPNTQGRVQLSGISGLHSELSVNGKGGGNAVSISASTVSQPLIIQSVLRTDGAITAGAFRGSSYALLSIP</sequence>
<organism evidence="3 4">
    <name type="scientific">Pseudomonas wadenswilerensis</name>
    <dbReference type="NCBI Taxonomy" id="1785161"/>
    <lineage>
        <taxon>Bacteria</taxon>
        <taxon>Pseudomonadati</taxon>
        <taxon>Pseudomonadota</taxon>
        <taxon>Gammaproteobacteria</taxon>
        <taxon>Pseudomonadales</taxon>
        <taxon>Pseudomonadaceae</taxon>
        <taxon>Pseudomonas</taxon>
    </lineage>
</organism>
<dbReference type="AlphaFoldDB" id="A0A380SWW4"/>
<dbReference type="RefSeq" id="WP_148708523.1">
    <property type="nucleotide sequence ID" value="NZ_CBCSFG010000044.1"/>
</dbReference>
<keyword evidence="1" id="KW-0732">Signal</keyword>
<evidence type="ECO:0000313" key="3">
    <source>
        <dbReference type="EMBL" id="SUQ62492.1"/>
    </source>
</evidence>
<dbReference type="GO" id="GO:0009289">
    <property type="term" value="C:pilus"/>
    <property type="evidence" value="ECO:0007669"/>
    <property type="project" value="InterPro"/>
</dbReference>
<reference evidence="4" key="1">
    <citation type="submission" date="2018-07" db="EMBL/GenBank/DDBJ databases">
        <authorList>
            <person name="Blom J."/>
        </authorList>
    </citation>
    <scope>NUCLEOTIDE SEQUENCE [LARGE SCALE GENOMIC DNA]</scope>
    <source>
        <strain evidence="4">CCOS 864</strain>
    </source>
</reference>
<feature type="chain" id="PRO_5017003961" description="Fimbrial adhesin MrpH C-terminal domain-containing protein" evidence="1">
    <location>
        <begin position="31"/>
        <end position="287"/>
    </location>
</feature>
<dbReference type="GO" id="GO:0007155">
    <property type="term" value="P:cell adhesion"/>
    <property type="evidence" value="ECO:0007669"/>
    <property type="project" value="InterPro"/>
</dbReference>
<keyword evidence="4" id="KW-1185">Reference proteome</keyword>
<dbReference type="InterPro" id="IPR057010">
    <property type="entry name" value="MrpH_C"/>
</dbReference>
<protein>
    <recommendedName>
        <fullName evidence="2">Fimbrial adhesin MrpH C-terminal domain-containing protein</fullName>
    </recommendedName>
</protein>
<dbReference type="InterPro" id="IPR036937">
    <property type="entry name" value="Adhesion_dom_fimbrial_sf"/>
</dbReference>
<dbReference type="EMBL" id="UIDD01000006">
    <property type="protein sequence ID" value="SUQ62492.1"/>
    <property type="molecule type" value="Genomic_DNA"/>
</dbReference>
<feature type="signal peptide" evidence="1">
    <location>
        <begin position="1"/>
        <end position="30"/>
    </location>
</feature>
<evidence type="ECO:0000259" key="2">
    <source>
        <dbReference type="Pfam" id="PF24223"/>
    </source>
</evidence>
<accession>A0A380SWW4</accession>
<evidence type="ECO:0000256" key="1">
    <source>
        <dbReference type="SAM" id="SignalP"/>
    </source>
</evidence>
<dbReference type="Proteomes" id="UP000255177">
    <property type="component" value="Unassembled WGS sequence"/>
</dbReference>
<proteinExistence type="predicted"/>
<dbReference type="Gene3D" id="2.60.40.1090">
    <property type="entry name" value="Fimbrial-type adhesion domain"/>
    <property type="match status" value="1"/>
</dbReference>
<dbReference type="Pfam" id="PF24223">
    <property type="entry name" value="MrpH_C"/>
    <property type="match status" value="1"/>
</dbReference>
<gene>
    <name evidence="3" type="ORF">CCOS864_01936</name>
</gene>
<name>A0A380SWW4_9PSED</name>
<feature type="domain" description="Fimbrial adhesin MrpH C-terminal" evidence="2">
    <location>
        <begin position="177"/>
        <end position="287"/>
    </location>
</feature>